<protein>
    <submittedName>
        <fullName evidence="1">Uncharacterized protein</fullName>
    </submittedName>
</protein>
<dbReference type="AlphaFoldDB" id="A0A5N6VB23"/>
<dbReference type="EMBL" id="ML738587">
    <property type="protein sequence ID" value="KAE8167957.1"/>
    <property type="molecule type" value="Genomic_DNA"/>
</dbReference>
<reference evidence="1 2" key="1">
    <citation type="submission" date="2019-04" db="EMBL/GenBank/DDBJ databases">
        <title>Friends and foes A comparative genomics study of 23 Aspergillus species from section Flavi.</title>
        <authorList>
            <consortium name="DOE Joint Genome Institute"/>
            <person name="Kjaerbolling I."/>
            <person name="Vesth T."/>
            <person name="Frisvad J.C."/>
            <person name="Nybo J.L."/>
            <person name="Theobald S."/>
            <person name="Kildgaard S."/>
            <person name="Isbrandt T."/>
            <person name="Kuo A."/>
            <person name="Sato A."/>
            <person name="Lyhne E.K."/>
            <person name="Kogle M.E."/>
            <person name="Wiebenga A."/>
            <person name="Kun R.S."/>
            <person name="Lubbers R.J."/>
            <person name="Makela M.R."/>
            <person name="Barry K."/>
            <person name="Chovatia M."/>
            <person name="Clum A."/>
            <person name="Daum C."/>
            <person name="Haridas S."/>
            <person name="He G."/>
            <person name="LaButti K."/>
            <person name="Lipzen A."/>
            <person name="Mondo S."/>
            <person name="Riley R."/>
            <person name="Salamov A."/>
            <person name="Simmons B.A."/>
            <person name="Magnuson J.K."/>
            <person name="Henrissat B."/>
            <person name="Mortensen U.H."/>
            <person name="Larsen T.O."/>
            <person name="Devries R.P."/>
            <person name="Grigoriev I.V."/>
            <person name="Machida M."/>
            <person name="Baker S.E."/>
            <person name="Andersen M.R."/>
        </authorList>
    </citation>
    <scope>NUCLEOTIDE SEQUENCE [LARGE SCALE GENOMIC DNA]</scope>
    <source>
        <strain evidence="1 2">CBS 117626</strain>
    </source>
</reference>
<dbReference type="OrthoDB" id="10536673at2759"/>
<keyword evidence="2" id="KW-1185">Reference proteome</keyword>
<sequence length="150" mass="16631">MPQALLAIRIAPCMATEGHRSWVVSRSWFLPPRQTAYLFSTPMTRPTNGTASYSLYWSTSHCPADCGTPDSGPEKSVRTPYPEALFEELIDGETSSIRSHAMVEFGLYWNLRDPPRICRSSIGRPAVSRPSLDAQKPCYKAGSVFLCAES</sequence>
<evidence type="ECO:0000313" key="2">
    <source>
        <dbReference type="Proteomes" id="UP000326950"/>
    </source>
</evidence>
<name>A0A5N6VB23_ASPTM</name>
<gene>
    <name evidence="1" type="ORF">BDV40DRAFT_295078</name>
</gene>
<proteinExistence type="predicted"/>
<organism evidence="1 2">
    <name type="scientific">Aspergillus tamarii</name>
    <dbReference type="NCBI Taxonomy" id="41984"/>
    <lineage>
        <taxon>Eukaryota</taxon>
        <taxon>Fungi</taxon>
        <taxon>Dikarya</taxon>
        <taxon>Ascomycota</taxon>
        <taxon>Pezizomycotina</taxon>
        <taxon>Eurotiomycetes</taxon>
        <taxon>Eurotiomycetidae</taxon>
        <taxon>Eurotiales</taxon>
        <taxon>Aspergillaceae</taxon>
        <taxon>Aspergillus</taxon>
        <taxon>Aspergillus subgen. Circumdati</taxon>
    </lineage>
</organism>
<accession>A0A5N6VB23</accession>
<dbReference type="Proteomes" id="UP000326950">
    <property type="component" value="Unassembled WGS sequence"/>
</dbReference>
<evidence type="ECO:0000313" key="1">
    <source>
        <dbReference type="EMBL" id="KAE8167957.1"/>
    </source>
</evidence>